<dbReference type="STRING" id="887898.HMPREF0551_1710"/>
<keyword evidence="1" id="KW-1133">Transmembrane helix</keyword>
<dbReference type="Proteomes" id="UP000011021">
    <property type="component" value="Unassembled WGS sequence"/>
</dbReference>
<organism evidence="2 3">
    <name type="scientific">Lautropia mirabilis ATCC 51599</name>
    <dbReference type="NCBI Taxonomy" id="887898"/>
    <lineage>
        <taxon>Bacteria</taxon>
        <taxon>Pseudomonadati</taxon>
        <taxon>Pseudomonadota</taxon>
        <taxon>Betaproteobacteria</taxon>
        <taxon>Burkholderiales</taxon>
        <taxon>Burkholderiaceae</taxon>
        <taxon>Lautropia</taxon>
    </lineage>
</organism>
<dbReference type="InterPro" id="IPR003425">
    <property type="entry name" value="CCB3/YggT"/>
</dbReference>
<evidence type="ECO:0000313" key="2">
    <source>
        <dbReference type="EMBL" id="EFV94550.1"/>
    </source>
</evidence>
<gene>
    <name evidence="2" type="ORF">HMPREF0551_1710</name>
</gene>
<evidence type="ECO:0000313" key="3">
    <source>
        <dbReference type="Proteomes" id="UP000011021"/>
    </source>
</evidence>
<keyword evidence="1" id="KW-0472">Membrane</keyword>
<proteinExistence type="predicted"/>
<comment type="caution">
    <text evidence="2">The sequence shown here is derived from an EMBL/GenBank/DDBJ whole genome shotgun (WGS) entry which is preliminary data.</text>
</comment>
<sequence>MQSILWMLIQTLASLLASACLLRAYARWQGMSPFGNPLVGFAHALTQWLVRPLGMVLKPSGRLDWPSIVAALVLGLVTSLAFAVLLGVPGMANPVYVVLLGVLWAVRWALYLAMLLIIASAVLSLINPQAPLAWPLAALTAPLLKPFRRVLPMVGQFDLTPLVALLVIQVVLVLVDPTVVLALLGGH</sequence>
<dbReference type="HOGENOM" id="CLU_089905_0_1_4"/>
<dbReference type="eggNOG" id="COG0762">
    <property type="taxonomic scope" value="Bacteria"/>
</dbReference>
<keyword evidence="1" id="KW-0812">Transmembrane</keyword>
<feature type="transmembrane region" description="Helical" evidence="1">
    <location>
        <begin position="65"/>
        <end position="88"/>
    </location>
</feature>
<dbReference type="AlphaFoldDB" id="E7RYE6"/>
<name>E7RYE6_9BURK</name>
<dbReference type="RefSeq" id="WP_005674036.1">
    <property type="nucleotide sequence ID" value="NZ_CP146288.1"/>
</dbReference>
<reference evidence="2 3" key="1">
    <citation type="submission" date="2010-12" db="EMBL/GenBank/DDBJ databases">
        <authorList>
            <person name="Muzny D."/>
            <person name="Qin X."/>
            <person name="Deng J."/>
            <person name="Jiang H."/>
            <person name="Liu Y."/>
            <person name="Qu J."/>
            <person name="Song X.-Z."/>
            <person name="Zhang L."/>
            <person name="Thornton R."/>
            <person name="Coyle M."/>
            <person name="Francisco L."/>
            <person name="Jackson L."/>
            <person name="Javaid M."/>
            <person name="Korchina V."/>
            <person name="Kovar C."/>
            <person name="Mata R."/>
            <person name="Mathew T."/>
            <person name="Ngo R."/>
            <person name="Nguyen L."/>
            <person name="Nguyen N."/>
            <person name="Okwuonu G."/>
            <person name="Ongeri F."/>
            <person name="Pham C."/>
            <person name="Simmons D."/>
            <person name="Wilczek-Boney K."/>
            <person name="Hale W."/>
            <person name="Jakkamsetti A."/>
            <person name="Pham P."/>
            <person name="Ruth R."/>
            <person name="San Lucas F."/>
            <person name="Warren J."/>
            <person name="Zhang J."/>
            <person name="Zhao Z."/>
            <person name="Zhou C."/>
            <person name="Zhu D."/>
            <person name="Lee S."/>
            <person name="Bess C."/>
            <person name="Blankenburg K."/>
            <person name="Forbes L."/>
            <person name="Fu Q."/>
            <person name="Gubbala S."/>
            <person name="Hirani K."/>
            <person name="Jayaseelan J.C."/>
            <person name="Lara F."/>
            <person name="Munidasa M."/>
            <person name="Palculict T."/>
            <person name="Patil S."/>
            <person name="Pu L.-L."/>
            <person name="Saada N."/>
            <person name="Tang L."/>
            <person name="Weissenberger G."/>
            <person name="Zhu Y."/>
            <person name="Hemphill L."/>
            <person name="Shang Y."/>
            <person name="Youmans B."/>
            <person name="Ayvaz T."/>
            <person name="Ross M."/>
            <person name="Santibanez J."/>
            <person name="Aqrawi P."/>
            <person name="Gross S."/>
            <person name="Joshi V."/>
            <person name="Fowler G."/>
            <person name="Nazareth L."/>
            <person name="Reid J."/>
            <person name="Worley K."/>
            <person name="Petrosino J."/>
            <person name="Highlander S."/>
            <person name="Gibbs R."/>
        </authorList>
    </citation>
    <scope>NUCLEOTIDE SEQUENCE [LARGE SCALE GENOMIC DNA]</scope>
    <source>
        <strain evidence="2 3">ATCC 51599</strain>
    </source>
</reference>
<dbReference type="Pfam" id="PF02325">
    <property type="entry name" value="CCB3_YggT"/>
    <property type="match status" value="2"/>
</dbReference>
<protein>
    <submittedName>
        <fullName evidence="2">YGGT family protein</fullName>
    </submittedName>
</protein>
<keyword evidence="3" id="KW-1185">Reference proteome</keyword>
<feature type="transmembrane region" description="Helical" evidence="1">
    <location>
        <begin position="162"/>
        <end position="184"/>
    </location>
</feature>
<dbReference type="EMBL" id="AEQP01000016">
    <property type="protein sequence ID" value="EFV94550.1"/>
    <property type="molecule type" value="Genomic_DNA"/>
</dbReference>
<evidence type="ECO:0000256" key="1">
    <source>
        <dbReference type="SAM" id="Phobius"/>
    </source>
</evidence>
<accession>E7RYE6</accession>
<feature type="transmembrane region" description="Helical" evidence="1">
    <location>
        <begin position="95"/>
        <end position="126"/>
    </location>
</feature>
<dbReference type="GO" id="GO:0016020">
    <property type="term" value="C:membrane"/>
    <property type="evidence" value="ECO:0007669"/>
    <property type="project" value="InterPro"/>
</dbReference>